<dbReference type="Gene3D" id="3.30.300.30">
    <property type="match status" value="1"/>
</dbReference>
<dbReference type="GO" id="GO:0031177">
    <property type="term" value="F:phosphopantetheine binding"/>
    <property type="evidence" value="ECO:0007669"/>
    <property type="project" value="InterPro"/>
</dbReference>
<dbReference type="Pfam" id="PF00501">
    <property type="entry name" value="AMP-binding"/>
    <property type="match status" value="1"/>
</dbReference>
<organism evidence="5 6">
    <name type="scientific">Paraburkholderia megapolitana</name>
    <dbReference type="NCBI Taxonomy" id="420953"/>
    <lineage>
        <taxon>Bacteria</taxon>
        <taxon>Pseudomonadati</taxon>
        <taxon>Pseudomonadota</taxon>
        <taxon>Betaproteobacteria</taxon>
        <taxon>Burkholderiales</taxon>
        <taxon>Burkholderiaceae</taxon>
        <taxon>Paraburkholderia</taxon>
    </lineage>
</organism>
<keyword evidence="3" id="KW-0597">Phosphoprotein</keyword>
<dbReference type="InterPro" id="IPR009081">
    <property type="entry name" value="PP-bd_ACP"/>
</dbReference>
<dbReference type="FunFam" id="3.40.50.12780:FF:000012">
    <property type="entry name" value="Non-ribosomal peptide synthetase"/>
    <property type="match status" value="1"/>
</dbReference>
<dbReference type="CDD" id="cd12116">
    <property type="entry name" value="A_NRPS_Ta1_like"/>
    <property type="match status" value="1"/>
</dbReference>
<dbReference type="RefSeq" id="WP_143098040.1">
    <property type="nucleotide sequence ID" value="NZ_CP041745.1"/>
</dbReference>
<dbReference type="Gene3D" id="2.30.38.10">
    <property type="entry name" value="Luciferase, Domain 3"/>
    <property type="match status" value="1"/>
</dbReference>
<dbReference type="FunFam" id="3.40.50.980:FF:000001">
    <property type="entry name" value="Non-ribosomal peptide synthetase"/>
    <property type="match status" value="1"/>
</dbReference>
<dbReference type="InterPro" id="IPR025110">
    <property type="entry name" value="AMP-bd_C"/>
</dbReference>
<dbReference type="InterPro" id="IPR010071">
    <property type="entry name" value="AA_adenyl_dom"/>
</dbReference>
<name>A0A1I3GS11_9BURK</name>
<dbReference type="Pfam" id="PF00668">
    <property type="entry name" value="Condensation"/>
    <property type="match status" value="2"/>
</dbReference>
<dbReference type="PROSITE" id="PS00012">
    <property type="entry name" value="PHOSPHOPANTETHEINE"/>
    <property type="match status" value="1"/>
</dbReference>
<gene>
    <name evidence="5" type="ORF">SAMN05192543_102663</name>
</gene>
<dbReference type="SUPFAM" id="SSF47336">
    <property type="entry name" value="ACP-like"/>
    <property type="match status" value="1"/>
</dbReference>
<dbReference type="Pfam" id="PF00550">
    <property type="entry name" value="PP-binding"/>
    <property type="match status" value="1"/>
</dbReference>
<evidence type="ECO:0000259" key="4">
    <source>
        <dbReference type="PROSITE" id="PS50075"/>
    </source>
</evidence>
<dbReference type="Gene3D" id="3.40.50.980">
    <property type="match status" value="2"/>
</dbReference>
<dbReference type="FunFam" id="1.10.1200.10:FF:000016">
    <property type="entry name" value="Non-ribosomal peptide synthase"/>
    <property type="match status" value="1"/>
</dbReference>
<evidence type="ECO:0000256" key="3">
    <source>
        <dbReference type="ARBA" id="ARBA00022553"/>
    </source>
</evidence>
<dbReference type="CDD" id="cd19531">
    <property type="entry name" value="LCL_NRPS-like"/>
    <property type="match status" value="1"/>
</dbReference>
<dbReference type="OrthoDB" id="6297021at2"/>
<dbReference type="PROSITE" id="PS50075">
    <property type="entry name" value="CARRIER"/>
    <property type="match status" value="1"/>
</dbReference>
<dbReference type="Gene3D" id="1.10.1200.10">
    <property type="entry name" value="ACP-like"/>
    <property type="match status" value="1"/>
</dbReference>
<evidence type="ECO:0000313" key="5">
    <source>
        <dbReference type="EMBL" id="SFI26288.1"/>
    </source>
</evidence>
<dbReference type="STRING" id="420953.SAMN05192543_102663"/>
<dbReference type="GO" id="GO:0005829">
    <property type="term" value="C:cytosol"/>
    <property type="evidence" value="ECO:0007669"/>
    <property type="project" value="TreeGrafter"/>
</dbReference>
<dbReference type="NCBIfam" id="TIGR01733">
    <property type="entry name" value="AA-adenyl-dom"/>
    <property type="match status" value="1"/>
</dbReference>
<comment type="cofactor">
    <cofactor evidence="1">
        <name>pantetheine 4'-phosphate</name>
        <dbReference type="ChEBI" id="CHEBI:47942"/>
    </cofactor>
</comment>
<dbReference type="PANTHER" id="PTHR45527:SF1">
    <property type="entry name" value="FATTY ACID SYNTHASE"/>
    <property type="match status" value="1"/>
</dbReference>
<evidence type="ECO:0000256" key="1">
    <source>
        <dbReference type="ARBA" id="ARBA00001957"/>
    </source>
</evidence>
<dbReference type="SUPFAM" id="SSF56801">
    <property type="entry name" value="Acetyl-CoA synthetase-like"/>
    <property type="match status" value="1"/>
</dbReference>
<dbReference type="GO" id="GO:0072330">
    <property type="term" value="P:monocarboxylic acid biosynthetic process"/>
    <property type="evidence" value="ECO:0007669"/>
    <property type="project" value="UniProtKB-ARBA"/>
</dbReference>
<dbReference type="InterPro" id="IPR023213">
    <property type="entry name" value="CAT-like_dom_sf"/>
</dbReference>
<dbReference type="GO" id="GO:0009239">
    <property type="term" value="P:enterobactin biosynthetic process"/>
    <property type="evidence" value="ECO:0007669"/>
    <property type="project" value="TreeGrafter"/>
</dbReference>
<dbReference type="EMBL" id="FOQU01000002">
    <property type="protein sequence ID" value="SFI26288.1"/>
    <property type="molecule type" value="Genomic_DNA"/>
</dbReference>
<feature type="domain" description="Carrier" evidence="4">
    <location>
        <begin position="982"/>
        <end position="1057"/>
    </location>
</feature>
<accession>A0A1I3GS11</accession>
<dbReference type="GO" id="GO:0009366">
    <property type="term" value="C:enterobactin synthetase complex"/>
    <property type="evidence" value="ECO:0007669"/>
    <property type="project" value="TreeGrafter"/>
</dbReference>
<dbReference type="FunFam" id="2.30.38.10:FF:000001">
    <property type="entry name" value="Non-ribosomal peptide synthetase PvdI"/>
    <property type="match status" value="1"/>
</dbReference>
<evidence type="ECO:0000256" key="2">
    <source>
        <dbReference type="ARBA" id="ARBA00022450"/>
    </source>
</evidence>
<dbReference type="InterPro" id="IPR020845">
    <property type="entry name" value="AMP-binding_CS"/>
</dbReference>
<dbReference type="Pfam" id="PF13193">
    <property type="entry name" value="AMP-binding_C"/>
    <property type="match status" value="1"/>
</dbReference>
<dbReference type="PROSITE" id="PS00455">
    <property type="entry name" value="AMP_BINDING"/>
    <property type="match status" value="1"/>
</dbReference>
<dbReference type="SMART" id="SM00823">
    <property type="entry name" value="PKS_PP"/>
    <property type="match status" value="1"/>
</dbReference>
<dbReference type="SUPFAM" id="SSF52777">
    <property type="entry name" value="CoA-dependent acyltransferases"/>
    <property type="match status" value="4"/>
</dbReference>
<protein>
    <submittedName>
        <fullName evidence="5">Amino acid adenylation domain-containing protein</fullName>
    </submittedName>
</protein>
<dbReference type="Gene3D" id="3.30.559.30">
    <property type="entry name" value="Nonribosomal peptide synthetase, condensation domain"/>
    <property type="match status" value="2"/>
</dbReference>
<sequence length="1533" mass="168719">MNQTVLLGDVHPLTAVQREIWFDQAVHGNAPIYKIGGYAQIDGPIDAARFERAVNLLVQAHDTLRLVLVPGRDEDGVPQQAIAKAVTVRVPLHDFSSAADPHAAARAWAAQRLATPFPLNGEPLFCFELAKLGDACFCLVLNFHHLIVDGWAIELLTGSLAEIYSALEANEVPTLDTPSYVEFIEHDLALRTSPQFERHRAYWLDKYRSVPDPLFEPRYRERFNGLTAPAGYHTLALPRAFYERIIALARNCESTPFHVMLGVLYVYFSRTAQRDDFAVGVPVLNRPTARMKLTAGMFTGVSPVRLQFDGALRFDELLRSIAQVLKQDYRHQRFPVSELNRSLGLRQSQRAQVFDLSVSYERDDHDLRFGSSGANGYRCSNGHEQLPLALNIRENRFDEQAWIHFTYNRAYFERGEIEALGARFEHLLHQVLDDPRVALASLALPTPAESGQLKQWNAEAADLPQDELLHRLFEARVAEAPDAIALGHEGRHLTYAELNAQANRIAHKLIARGVQPDSRVAICVERSPTMVAALLGILKAGAAYVPLDPAYPAERLAYTLRDSAPVAVLVQRDTRDLLGEQAVPAIDLDADISGDAPTHNPVVPGLTAEHLAYVIYTSGSTGQPKGVMVEHRNVANLLHSMRQALRPEVPARMVALTTLAFDIAGLELFLPLVSGTQIVLLDRATALDPFALDTAIRESGATIMQATPATWRMLLDSGWSGAPELKALCGGEALPGELAQRLLPKVASLWNVYGPTETTIWSTSALVNSRHVDTHASAPIGRPIANTQIYVLDGAGQQVPVGVSGELYIGGAGVARGYFNRDDLTAERFLMDPFSDAPGARMYRTGDLARFLPDGNIEYLGRNDHQVKLRGFRIELGEIEARLSRYDGVREAVVIAREDTAGDKRLVAYYTVAEQPTHNTTAATPVDAERLRTHAGAVLPEYMVPSAYVKLAAFPLTPNGKLDRRALPAPEGDAYAARRYEAPHGETEQALADVWSQLLGVAQVSRTDSFFQLGGHSLLALKVVSRLRQRLSRDVPPDLLFRHPTLSAFAAALDATSTTISQERALSARGLRDAPLSLPQERLWVLWRLDPDSAAYNVSGALELDGTFDAQAAQRSIDALVQRHGMLRTRFGEIDDVPRQLILAPERSAAAWRWETVDLQQADRASLATQLRVRAREPFDLEHGPLLRATLFALAPQRHVLHFVMHHIASDGWSIDVLLREFAAGYRAARRGEAADLPVLPVQYADYAAWQRERFDGAGSALLDAQLGYWRERLAGLSSVLDLPTEHDRSRPYDARGARVAMRIPAPLAARAEALAREAGATLFMVLLAALDVLLYRYSGATDVPVAVPVAGRDRLETEGLIGFFVNTLVMRTSLSGAQPFATLLDQVRADSIAAQANRDVPFDRIVAELQLERRASGNPLAQVKFMLHDGFDASVDLDGVQCRLLDADASDVRFELALDVARGPHGLDCTFTYATGVYDEAFIVQFAQHYADLLVQAVDTPQRALGDFTLRDTEDGDEVVADALPVPSFGMS</sequence>
<proteinExistence type="predicted"/>
<evidence type="ECO:0000313" key="6">
    <source>
        <dbReference type="Proteomes" id="UP000199548"/>
    </source>
</evidence>
<dbReference type="InterPro" id="IPR036736">
    <property type="entry name" value="ACP-like_sf"/>
</dbReference>
<dbReference type="GO" id="GO:0043041">
    <property type="term" value="P:amino acid activation for nonribosomal peptide biosynthetic process"/>
    <property type="evidence" value="ECO:0007669"/>
    <property type="project" value="TreeGrafter"/>
</dbReference>
<dbReference type="InterPro" id="IPR000873">
    <property type="entry name" value="AMP-dep_synth/lig_dom"/>
</dbReference>
<dbReference type="Proteomes" id="UP000199548">
    <property type="component" value="Unassembled WGS sequence"/>
</dbReference>
<dbReference type="GO" id="GO:0047527">
    <property type="term" value="F:2,3-dihydroxybenzoate-serine ligase activity"/>
    <property type="evidence" value="ECO:0007669"/>
    <property type="project" value="TreeGrafter"/>
</dbReference>
<dbReference type="Gene3D" id="3.30.559.10">
    <property type="entry name" value="Chloramphenicol acetyltransferase-like domain"/>
    <property type="match status" value="2"/>
</dbReference>
<dbReference type="InterPro" id="IPR006162">
    <property type="entry name" value="Ppantetheine_attach_site"/>
</dbReference>
<reference evidence="5 6" key="1">
    <citation type="submission" date="2016-10" db="EMBL/GenBank/DDBJ databases">
        <authorList>
            <person name="de Groot N.N."/>
        </authorList>
    </citation>
    <scope>NUCLEOTIDE SEQUENCE [LARGE SCALE GENOMIC DNA]</scope>
    <source>
        <strain evidence="5 6">LMG 23650</strain>
    </source>
</reference>
<dbReference type="InterPro" id="IPR045851">
    <property type="entry name" value="AMP-bd_C_sf"/>
</dbReference>
<keyword evidence="6" id="KW-1185">Reference proteome</keyword>
<dbReference type="PANTHER" id="PTHR45527">
    <property type="entry name" value="NONRIBOSOMAL PEPTIDE SYNTHETASE"/>
    <property type="match status" value="1"/>
</dbReference>
<dbReference type="FunFam" id="3.30.300.30:FF:000010">
    <property type="entry name" value="Enterobactin synthetase component F"/>
    <property type="match status" value="1"/>
</dbReference>
<keyword evidence="2" id="KW-0596">Phosphopantetheine</keyword>
<dbReference type="InterPro" id="IPR001242">
    <property type="entry name" value="Condensation_dom"/>
</dbReference>
<dbReference type="InterPro" id="IPR020806">
    <property type="entry name" value="PKS_PP-bd"/>
</dbReference>